<evidence type="ECO:0000256" key="1">
    <source>
        <dbReference type="SAM" id="MobiDB-lite"/>
    </source>
</evidence>
<accession>A0A7S3Q5P1</accession>
<feature type="compositionally biased region" description="Low complexity" evidence="1">
    <location>
        <begin position="270"/>
        <end position="289"/>
    </location>
</feature>
<protein>
    <submittedName>
        <fullName evidence="2">Uncharacterized protein</fullName>
    </submittedName>
</protein>
<dbReference type="PANTHER" id="PTHR24121">
    <property type="entry name" value="NO MECHANORECEPTOR POTENTIAL C, ISOFORM D-RELATED"/>
    <property type="match status" value="1"/>
</dbReference>
<name>A0A7S3Q5P1_9STRA</name>
<dbReference type="InterPro" id="IPR036770">
    <property type="entry name" value="Ankyrin_rpt-contain_sf"/>
</dbReference>
<dbReference type="SUPFAM" id="SSF48403">
    <property type="entry name" value="Ankyrin repeat"/>
    <property type="match status" value="1"/>
</dbReference>
<dbReference type="Pfam" id="PF12796">
    <property type="entry name" value="Ank_2"/>
    <property type="match status" value="1"/>
</dbReference>
<dbReference type="Gene3D" id="1.25.40.20">
    <property type="entry name" value="Ankyrin repeat-containing domain"/>
    <property type="match status" value="1"/>
</dbReference>
<dbReference type="EMBL" id="HBIO01014819">
    <property type="protein sequence ID" value="CAE0466593.1"/>
    <property type="molecule type" value="Transcribed_RNA"/>
</dbReference>
<proteinExistence type="predicted"/>
<feature type="region of interest" description="Disordered" evidence="1">
    <location>
        <begin position="257"/>
        <end position="289"/>
    </location>
</feature>
<reference evidence="2" key="1">
    <citation type="submission" date="2021-01" db="EMBL/GenBank/DDBJ databases">
        <authorList>
            <person name="Corre E."/>
            <person name="Pelletier E."/>
            <person name="Niang G."/>
            <person name="Scheremetjew M."/>
            <person name="Finn R."/>
            <person name="Kale V."/>
            <person name="Holt S."/>
            <person name="Cochrane G."/>
            <person name="Meng A."/>
            <person name="Brown T."/>
            <person name="Cohen L."/>
        </authorList>
    </citation>
    <scope>NUCLEOTIDE SEQUENCE</scope>
    <source>
        <strain evidence="2">MM31A-1</strain>
    </source>
</reference>
<dbReference type="AlphaFoldDB" id="A0A7S3Q5P1"/>
<evidence type="ECO:0000313" key="2">
    <source>
        <dbReference type="EMBL" id="CAE0466593.1"/>
    </source>
</evidence>
<gene>
    <name evidence="2" type="ORF">CDEB00056_LOCUS11445</name>
</gene>
<dbReference type="InterPro" id="IPR002110">
    <property type="entry name" value="Ankyrin_rpt"/>
</dbReference>
<dbReference type="PANTHER" id="PTHR24121:SF23">
    <property type="entry name" value="NO MECHANORECEPTOR POTENTIAL C, ISOFORM H"/>
    <property type="match status" value="1"/>
</dbReference>
<sequence length="331" mass="36907">MRSMRFFRNDTSSTVEDDDESSRKSFMCKKVFNLIHKEKWDKVPKLLKGKYAAEICSTTDPTGLTILGMAVGSNPPLPAIEQILKINPELSSRPDNYGALPLHLACLNGASAAVIKFLIKHDKGATVRIPDEDKRVPLHHAVEFSARVDIQENASPQEFNSNYSDSRSSLSSYSNFEEDLEIISALCKAAPEFVTFMDKNGDTPIDVSHVIKGIAHTEKQHFRVDKVYSILRNASVSVYKKQKKEWEIQGFHAPHLSSNTIKDSSDSEAEASASWSGGSVSEHSKSVGSKSDYHFACSDQDLDLTKEPTHLKGKGDRRFLDKAKMKYFGFV</sequence>
<organism evidence="2">
    <name type="scientific">Chaetoceros debilis</name>
    <dbReference type="NCBI Taxonomy" id="122233"/>
    <lineage>
        <taxon>Eukaryota</taxon>
        <taxon>Sar</taxon>
        <taxon>Stramenopiles</taxon>
        <taxon>Ochrophyta</taxon>
        <taxon>Bacillariophyta</taxon>
        <taxon>Coscinodiscophyceae</taxon>
        <taxon>Chaetocerotophycidae</taxon>
        <taxon>Chaetocerotales</taxon>
        <taxon>Chaetocerotaceae</taxon>
        <taxon>Chaetoceros</taxon>
    </lineage>
</organism>